<evidence type="ECO:0000256" key="6">
    <source>
        <dbReference type="SAM" id="MobiDB-lite"/>
    </source>
</evidence>
<dbReference type="InterPro" id="IPR011029">
    <property type="entry name" value="DEATH-like_dom_sf"/>
</dbReference>
<feature type="compositionally biased region" description="Low complexity" evidence="6">
    <location>
        <begin position="708"/>
        <end position="727"/>
    </location>
</feature>
<dbReference type="InterPro" id="IPR001841">
    <property type="entry name" value="Znf_RING"/>
</dbReference>
<evidence type="ECO:0000256" key="7">
    <source>
        <dbReference type="SAM" id="Phobius"/>
    </source>
</evidence>
<dbReference type="PANTHER" id="PTHR10044">
    <property type="entry name" value="INHIBITOR OF APOPTOSIS"/>
    <property type="match status" value="1"/>
</dbReference>
<evidence type="ECO:0000256" key="4">
    <source>
        <dbReference type="ARBA" id="ARBA00022833"/>
    </source>
</evidence>
<dbReference type="STRING" id="400727.A0A2T7P6S1"/>
<dbReference type="SUPFAM" id="SSF57924">
    <property type="entry name" value="Inhibitor of apoptosis (IAP) repeat"/>
    <property type="match status" value="2"/>
</dbReference>
<accession>A0A2T7P6S1</accession>
<dbReference type="Pfam" id="PF13920">
    <property type="entry name" value="zf-C3HC4_3"/>
    <property type="match status" value="1"/>
</dbReference>
<dbReference type="PROSITE" id="PS50143">
    <property type="entry name" value="BIR_REPEAT_2"/>
    <property type="match status" value="2"/>
</dbReference>
<dbReference type="Proteomes" id="UP000245119">
    <property type="component" value="Linkage Group LG6"/>
</dbReference>
<keyword evidence="7" id="KW-0812">Transmembrane</keyword>
<dbReference type="GO" id="GO:0043066">
    <property type="term" value="P:negative regulation of apoptotic process"/>
    <property type="evidence" value="ECO:0007669"/>
    <property type="project" value="TreeGrafter"/>
</dbReference>
<feature type="compositionally biased region" description="Low complexity" evidence="6">
    <location>
        <begin position="735"/>
        <end position="747"/>
    </location>
</feature>
<dbReference type="OrthoDB" id="6277425at2759"/>
<dbReference type="Gene3D" id="1.10.1170.10">
    <property type="entry name" value="Inhibitor Of Apoptosis Protein (2mihbC-IAP-1), Chain A"/>
    <property type="match status" value="3"/>
</dbReference>
<dbReference type="FunFam" id="1.10.1170.10:FF:000002">
    <property type="entry name" value="Baculoviral IAP repeat containing 7"/>
    <property type="match status" value="1"/>
</dbReference>
<keyword evidence="4" id="KW-0862">Zinc</keyword>
<feature type="compositionally biased region" description="Low complexity" evidence="6">
    <location>
        <begin position="293"/>
        <end position="315"/>
    </location>
</feature>
<dbReference type="GO" id="GO:0043027">
    <property type="term" value="F:cysteine-type endopeptidase inhibitor activity involved in apoptotic process"/>
    <property type="evidence" value="ECO:0007669"/>
    <property type="project" value="TreeGrafter"/>
</dbReference>
<dbReference type="InterPro" id="IPR050784">
    <property type="entry name" value="IAP"/>
</dbReference>
<protein>
    <recommendedName>
        <fullName evidence="8">RING-type domain-containing protein</fullName>
    </recommendedName>
</protein>
<feature type="compositionally biased region" description="Polar residues" evidence="6">
    <location>
        <begin position="266"/>
        <end position="275"/>
    </location>
</feature>
<dbReference type="GO" id="GO:0008270">
    <property type="term" value="F:zinc ion binding"/>
    <property type="evidence" value="ECO:0007669"/>
    <property type="project" value="UniProtKB-KW"/>
</dbReference>
<evidence type="ECO:0000259" key="8">
    <source>
        <dbReference type="PROSITE" id="PS50089"/>
    </source>
</evidence>
<dbReference type="AlphaFoldDB" id="A0A2T7P6S1"/>
<dbReference type="EMBL" id="PZQS01000006">
    <property type="protein sequence ID" value="PVD29120.1"/>
    <property type="molecule type" value="Genomic_DNA"/>
</dbReference>
<dbReference type="GO" id="GO:0051726">
    <property type="term" value="P:regulation of cell cycle"/>
    <property type="evidence" value="ECO:0007669"/>
    <property type="project" value="TreeGrafter"/>
</dbReference>
<evidence type="ECO:0000256" key="5">
    <source>
        <dbReference type="PROSITE-ProRule" id="PRU00175"/>
    </source>
</evidence>
<dbReference type="SMART" id="SM00184">
    <property type="entry name" value="RING"/>
    <property type="match status" value="1"/>
</dbReference>
<feature type="region of interest" description="Disordered" evidence="6">
    <location>
        <begin position="684"/>
        <end position="749"/>
    </location>
</feature>
<evidence type="ECO:0000313" key="9">
    <source>
        <dbReference type="EMBL" id="PVD29120.1"/>
    </source>
</evidence>
<feature type="compositionally biased region" description="Polar residues" evidence="6">
    <location>
        <begin position="323"/>
        <end position="345"/>
    </location>
</feature>
<comment type="similarity">
    <text evidence="1">Belongs to the IAP family.</text>
</comment>
<evidence type="ECO:0000256" key="3">
    <source>
        <dbReference type="ARBA" id="ARBA00022771"/>
    </source>
</evidence>
<feature type="domain" description="RING-type" evidence="8">
    <location>
        <begin position="960"/>
        <end position="995"/>
    </location>
</feature>
<name>A0A2T7P6S1_POMCA</name>
<feature type="region of interest" description="Disordered" evidence="6">
    <location>
        <begin position="606"/>
        <end position="632"/>
    </location>
</feature>
<evidence type="ECO:0000313" key="10">
    <source>
        <dbReference type="Proteomes" id="UP000245119"/>
    </source>
</evidence>
<dbReference type="Pfam" id="PF00653">
    <property type="entry name" value="BIR"/>
    <property type="match status" value="1"/>
</dbReference>
<sequence length="1018" mass="112334">MFPSKALEDHQESESIIIIILSPTALGIVFLQVASLWYHRIALKAVFYVVCALARFSAKGNVCFHSLHDDSKRCDDMREKIDDRQTRGFTDVKELKEKRGDVHFMKRNNTEYGCRRIILEQNNHQGLAPLLSRDKLTSCCTDKALGADLHQELELHRQYALPLCGDVGFEKPSHLVLDIIIPTTLAAPCLTSRVVVFSLREIALCKIQECTTIRACGAIARSRDKTFEKRSKKQFASEDRDVGEGEEVDGTSSSSLSPEYHDLHGAQSTSSFSQASEEDELPTKSVPEVGVASDDSNNNSSSSSPDNSRSCTSSSPENVSADDLNTSESGLGAVNHSSQTSQVNATVDRVHVGNRSSINMKSSPPMVCKQRQPTPEDFVGFLGKTEKMLMMDFVKMYKSLQLTPGDCTLNISKDEELNKKKGCEEDGRQKKEESLVEFDLAETLYLPSRLAPRYPVCATVNMMRAVQGNTNHLQPQQQQQQSLPLRAIHGNYENELHRLASLAYLPDLGFNLFMIPVAAAGFYFPEGEEAERLQCAFCNVAESVHSFRDRRPMDVHRELSPSCPLVLGQTSSNVTIADHAHSSAMHFLLSHQSDIRTDAQQRTWQPSAGLVTPEEPGRSDVVSSGTTDLSVDGEASVRQLPLPALPTAKGLAELQQTARPLSVAGSNSVPVIPATFEPLGKPFSASPASSTAGRVAGGQTVADHASAPRSFSSIQPQSSQPRQPVSSARREHDPPASTTEPSSGPPSTERKVVTYEQLGIINQKPVRPDLAVAATRISTFTAGEWPHMRTHPPELMAEAGFYYTAHVDLVRCFYCKGGLKTWMETDNPWIEHARWFPKCPYVRLCKGPKFVEAVRILNDPDTVREISMDSIKSEIRRMEEEERRNVEQIQPQSPVDSKPFLMLMTPKTDGAVASEVEMGAVGEEESFLETSGDDADSDRLEKLSTRLQSENEEMKGMTTCKICQQRQVNVLFLPCGHLIACAQCATALRTCAVCRQPVKGAVRVQSDSNDDDDEMEDQ</sequence>
<dbReference type="GO" id="GO:0005737">
    <property type="term" value="C:cytoplasm"/>
    <property type="evidence" value="ECO:0007669"/>
    <property type="project" value="TreeGrafter"/>
</dbReference>
<dbReference type="PROSITE" id="PS50089">
    <property type="entry name" value="ZF_RING_2"/>
    <property type="match status" value="1"/>
</dbReference>
<dbReference type="InterPro" id="IPR001370">
    <property type="entry name" value="BIR_rpt"/>
</dbReference>
<keyword evidence="7" id="KW-0472">Membrane</keyword>
<dbReference type="GO" id="GO:0005634">
    <property type="term" value="C:nucleus"/>
    <property type="evidence" value="ECO:0007669"/>
    <property type="project" value="TreeGrafter"/>
</dbReference>
<keyword evidence="7" id="KW-1133">Transmembrane helix</keyword>
<gene>
    <name evidence="9" type="ORF">C0Q70_11717</name>
</gene>
<dbReference type="Gene3D" id="1.10.533.10">
    <property type="entry name" value="Death Domain, Fas"/>
    <property type="match status" value="1"/>
</dbReference>
<dbReference type="CDD" id="cd00022">
    <property type="entry name" value="BIR"/>
    <property type="match status" value="1"/>
</dbReference>
<feature type="compositionally biased region" description="Basic and acidic residues" evidence="6">
    <location>
        <begin position="229"/>
        <end position="243"/>
    </location>
</feature>
<organism evidence="9 10">
    <name type="scientific">Pomacea canaliculata</name>
    <name type="common">Golden apple snail</name>
    <dbReference type="NCBI Taxonomy" id="400727"/>
    <lineage>
        <taxon>Eukaryota</taxon>
        <taxon>Metazoa</taxon>
        <taxon>Spiralia</taxon>
        <taxon>Lophotrochozoa</taxon>
        <taxon>Mollusca</taxon>
        <taxon>Gastropoda</taxon>
        <taxon>Caenogastropoda</taxon>
        <taxon>Architaenioglossa</taxon>
        <taxon>Ampullarioidea</taxon>
        <taxon>Ampullariidae</taxon>
        <taxon>Pomacea</taxon>
    </lineage>
</organism>
<feature type="transmembrane region" description="Helical" evidence="7">
    <location>
        <begin position="15"/>
        <end position="34"/>
    </location>
</feature>
<evidence type="ECO:0000256" key="1">
    <source>
        <dbReference type="ARBA" id="ARBA00006672"/>
    </source>
</evidence>
<dbReference type="CDD" id="cd16510">
    <property type="entry name" value="RING-HC_IAPs"/>
    <property type="match status" value="1"/>
</dbReference>
<feature type="region of interest" description="Disordered" evidence="6">
    <location>
        <begin position="229"/>
        <end position="346"/>
    </location>
</feature>
<dbReference type="SMART" id="SM00238">
    <property type="entry name" value="BIR"/>
    <property type="match status" value="2"/>
</dbReference>
<evidence type="ECO:0000256" key="2">
    <source>
        <dbReference type="ARBA" id="ARBA00022723"/>
    </source>
</evidence>
<keyword evidence="3 5" id="KW-0863">Zinc-finger</keyword>
<comment type="caution">
    <text evidence="9">The sequence shown here is derived from an EMBL/GenBank/DDBJ whole genome shotgun (WGS) entry which is preliminary data.</text>
</comment>
<dbReference type="PANTHER" id="PTHR10044:SF139">
    <property type="entry name" value="DEATH-ASSOCIATED INHIBITOR OF APOPTOSIS 2"/>
    <property type="match status" value="1"/>
</dbReference>
<reference evidence="9 10" key="1">
    <citation type="submission" date="2018-04" db="EMBL/GenBank/DDBJ databases">
        <title>The genome of golden apple snail Pomacea canaliculata provides insight into stress tolerance and invasive adaptation.</title>
        <authorList>
            <person name="Liu C."/>
            <person name="Liu B."/>
            <person name="Ren Y."/>
            <person name="Zhang Y."/>
            <person name="Wang H."/>
            <person name="Li S."/>
            <person name="Jiang F."/>
            <person name="Yin L."/>
            <person name="Zhang G."/>
            <person name="Qian W."/>
            <person name="Fan W."/>
        </authorList>
    </citation>
    <scope>NUCLEOTIDE SEQUENCE [LARGE SCALE GENOMIC DNA]</scope>
    <source>
        <strain evidence="9">SZHN2017</strain>
        <tissue evidence="9">Muscle</tissue>
    </source>
</reference>
<keyword evidence="10" id="KW-1185">Reference proteome</keyword>
<keyword evidence="2" id="KW-0479">Metal-binding</keyword>
<proteinExistence type="inferred from homology"/>